<keyword evidence="3" id="KW-1185">Reference proteome</keyword>
<protein>
    <submittedName>
        <fullName evidence="2">Uncharacterized protein</fullName>
    </submittedName>
</protein>
<dbReference type="STRING" id="39966.A0A369KDH1"/>
<feature type="region of interest" description="Disordered" evidence="1">
    <location>
        <begin position="756"/>
        <end position="999"/>
    </location>
</feature>
<feature type="region of interest" description="Disordered" evidence="1">
    <location>
        <begin position="584"/>
        <end position="607"/>
    </location>
</feature>
<evidence type="ECO:0000256" key="1">
    <source>
        <dbReference type="SAM" id="MobiDB-lite"/>
    </source>
</evidence>
<feature type="region of interest" description="Disordered" evidence="1">
    <location>
        <begin position="1011"/>
        <end position="1069"/>
    </location>
</feature>
<name>A0A369KDH1_HYPMA</name>
<evidence type="ECO:0000313" key="3">
    <source>
        <dbReference type="Proteomes" id="UP000076154"/>
    </source>
</evidence>
<dbReference type="OrthoDB" id="3065331at2759"/>
<proteinExistence type="predicted"/>
<evidence type="ECO:0000313" key="2">
    <source>
        <dbReference type="EMBL" id="RDB29784.1"/>
    </source>
</evidence>
<organism evidence="2 3">
    <name type="scientific">Hypsizygus marmoreus</name>
    <name type="common">White beech mushroom</name>
    <name type="synonym">Agaricus marmoreus</name>
    <dbReference type="NCBI Taxonomy" id="39966"/>
    <lineage>
        <taxon>Eukaryota</taxon>
        <taxon>Fungi</taxon>
        <taxon>Dikarya</taxon>
        <taxon>Basidiomycota</taxon>
        <taxon>Agaricomycotina</taxon>
        <taxon>Agaricomycetes</taxon>
        <taxon>Agaricomycetidae</taxon>
        <taxon>Agaricales</taxon>
        <taxon>Tricholomatineae</taxon>
        <taxon>Lyophyllaceae</taxon>
        <taxon>Hypsizygus</taxon>
    </lineage>
</organism>
<accession>A0A369KDH1</accession>
<feature type="compositionally biased region" description="Basic residues" evidence="1">
    <location>
        <begin position="823"/>
        <end position="839"/>
    </location>
</feature>
<dbReference type="InParanoid" id="A0A369KDH1"/>
<gene>
    <name evidence="2" type="ORF">Hypma_013859</name>
</gene>
<dbReference type="AlphaFoldDB" id="A0A369KDH1"/>
<feature type="compositionally biased region" description="Basic residues" evidence="1">
    <location>
        <begin position="1032"/>
        <end position="1043"/>
    </location>
</feature>
<reference evidence="2" key="1">
    <citation type="submission" date="2018-04" db="EMBL/GenBank/DDBJ databases">
        <title>Whole genome sequencing of Hypsizygus marmoreus.</title>
        <authorList>
            <person name="Choi I.-G."/>
            <person name="Min B."/>
            <person name="Kim J.-G."/>
            <person name="Kim S."/>
            <person name="Oh Y.-L."/>
            <person name="Kong W.-S."/>
            <person name="Park H."/>
            <person name="Jeong J."/>
            <person name="Song E.-S."/>
        </authorList>
    </citation>
    <scope>NUCLEOTIDE SEQUENCE [LARGE SCALE GENOMIC DNA]</scope>
    <source>
        <strain evidence="2">51987-8</strain>
    </source>
</reference>
<dbReference type="EMBL" id="LUEZ02000009">
    <property type="protein sequence ID" value="RDB29784.1"/>
    <property type="molecule type" value="Genomic_DNA"/>
</dbReference>
<feature type="region of interest" description="Disordered" evidence="1">
    <location>
        <begin position="1"/>
        <end position="23"/>
    </location>
</feature>
<dbReference type="Proteomes" id="UP000076154">
    <property type="component" value="Unassembled WGS sequence"/>
</dbReference>
<sequence>MELFESEQIGGGPTLRPHIPLSENASPSIRRAAKSRAEAARLVVAAEDVSEEVSRTTIPVQDDPFAPAASSHISIPFVLPLQDPFCGPLDLSLDPALAFPHGNGYYMTAPPYFANPSPYYSGASTYYDGYTLPYPAGGAVDHELNLHQSPSPLAPHALHAGATSFPPFRDIVSHNDPADVPVDVLNPVSIHDPVDVPIHAPTLHQSPSPLAPHALHAGATSFSPFRDIVSHNDPADVPVDVLNPVSIHDPIDVPIHAPTDVPVDVRDPVSIHDLADVPIHASADVPVDGPVDVPIDVRDPVPIHDPADVPVNEAAILPKQKGRPTNASVAATSAFIDGLDAQVKEFSDIHSIPVETLMDRFFYCTTHTRTNRQNTWNLYQPFFIRNSVEEVQAHLEYIKDHPDFDSPSKKLKNLEWNMQPSEVTAAHAYTTFEARYPDGHQELLETHRELILTDGVGTTKQQRERAYRKFESRLVRIAKEASTVWGFETVLGLCGNVVHQDTGMSTWFESQGAQGFMHDKLLMDTDSITGHLKSTVHQNISLRMISDAALARKLNIATNGQASENHSSTCKIGATVEDDRKAGEYAERGWMSSDDGERHDEGSEEIDDTNGRATVMYPDFEAKLKYIRVTFCDLMCAAGAKGSSNQLLWLQLAWTCLIAGVRIIDWPEGVQFPGVIEARPGGHDNATDKKGIKQLSQSEVILLFNSLVAGRGPRFIKDHTGARAATLGKVPAIVGRMPSYDSEHKFPRRLFFLGKGATPRADRGPSPAVPPDAASPAMRAAPSTLTTASTKRKREISDVDQPLALEHSPISVEPTPACEHGSFKKRTTAAAASKKKKSATSRNSSQSKVKSKPMISDSEDEAVPLRATETAMETNSSPSSPPPSQPSRPHPITKKKAQPKQPATEPTDSSPLPPPPSQHSRPRPITKKKADPEQPATEPTDSSPLPPPPAERPRPGPITKKKIGTKEPAAVRGDDADALLAVCAPPDGMPTPHTPICTETDEDDYSIIIDEHDTLYHDDGDDEDEPLVLDRRTRRKTKGKLVTRSHAPMPTLPPPRLDADSDSPLPPIHAESSIVPASAYHEYPNLHRQHSGLPLGFQNPHMHVPYGAYYAQPGWHPAPPYGYPAGPSGAPSHVHYPRPYAVTYPGERHSG</sequence>
<dbReference type="PANTHER" id="PTHR36721">
    <property type="entry name" value="PROLINE-RICH FAMILY PROTEIN"/>
    <property type="match status" value="1"/>
</dbReference>
<dbReference type="PANTHER" id="PTHR36721:SF1">
    <property type="entry name" value="OS04G0446401 PROTEIN"/>
    <property type="match status" value="1"/>
</dbReference>
<feature type="compositionally biased region" description="Pro residues" evidence="1">
    <location>
        <begin position="879"/>
        <end position="889"/>
    </location>
</feature>
<comment type="caution">
    <text evidence="2">The sequence shown here is derived from an EMBL/GenBank/DDBJ whole genome shotgun (WGS) entry which is preliminary data.</text>
</comment>